<feature type="transmembrane region" description="Helical" evidence="1">
    <location>
        <begin position="168"/>
        <end position="188"/>
    </location>
</feature>
<reference evidence="3 4" key="1">
    <citation type="submission" date="2019-12" db="EMBL/GenBank/DDBJ databases">
        <authorList>
            <person name="Kun Z."/>
        </authorList>
    </citation>
    <scope>NUCLEOTIDE SEQUENCE [LARGE SCALE GENOMIC DNA]</scope>
    <source>
        <strain evidence="3 4">YIM 123512</strain>
    </source>
</reference>
<keyword evidence="4" id="KW-1185">Reference proteome</keyword>
<dbReference type="Pfam" id="PF01569">
    <property type="entry name" value="PAP2"/>
    <property type="match status" value="1"/>
</dbReference>
<protein>
    <submittedName>
        <fullName evidence="3">Phosphatase PAP2 family protein</fullName>
    </submittedName>
</protein>
<proteinExistence type="predicted"/>
<evidence type="ECO:0000313" key="3">
    <source>
        <dbReference type="EMBL" id="MXG88607.1"/>
    </source>
</evidence>
<keyword evidence="1" id="KW-1133">Transmembrane helix</keyword>
<dbReference type="AlphaFoldDB" id="A0A6L7EMN9"/>
<dbReference type="SUPFAM" id="SSF48317">
    <property type="entry name" value="Acid phosphatase/Vanadium-dependent haloperoxidase"/>
    <property type="match status" value="1"/>
</dbReference>
<feature type="transmembrane region" description="Helical" evidence="1">
    <location>
        <begin position="140"/>
        <end position="159"/>
    </location>
</feature>
<sequence length="240" mass="24837">MASAQSTGRRAAAALTAYAVLAGVVVAWGWMLTHTWSAVDGPDDRVSRWFASQRSGALDPVAEVGTFLGETVVGLVVAAVVAVAAGLALRSLLAAALVLVADVGDGGIYWLASHADPRDRPPVQILDAGLVADHSFPSGHVGTATAVYGAAALLLAVWLRRRHQTGPGWLLVGVLALLPAYVALSRLYQGAHHVTDVGTSLVFGAVWLGVLVAATRLWPGREERVPGSSGGLPDPSVPHR</sequence>
<feature type="transmembrane region" description="Helical" evidence="1">
    <location>
        <begin position="64"/>
        <end position="85"/>
    </location>
</feature>
<evidence type="ECO:0000259" key="2">
    <source>
        <dbReference type="SMART" id="SM00014"/>
    </source>
</evidence>
<evidence type="ECO:0000313" key="4">
    <source>
        <dbReference type="Proteomes" id="UP000473325"/>
    </source>
</evidence>
<dbReference type="RefSeq" id="WP_160875218.1">
    <property type="nucleotide sequence ID" value="NZ_WUEK01000002.1"/>
</dbReference>
<dbReference type="EMBL" id="WUEK01000002">
    <property type="protein sequence ID" value="MXG88607.1"/>
    <property type="molecule type" value="Genomic_DNA"/>
</dbReference>
<feature type="transmembrane region" description="Helical" evidence="1">
    <location>
        <begin position="12"/>
        <end position="31"/>
    </location>
</feature>
<dbReference type="InterPro" id="IPR036938">
    <property type="entry name" value="PAP2/HPO_sf"/>
</dbReference>
<feature type="transmembrane region" description="Helical" evidence="1">
    <location>
        <begin position="92"/>
        <end position="112"/>
    </location>
</feature>
<dbReference type="Gene3D" id="1.20.144.10">
    <property type="entry name" value="Phosphatidic acid phosphatase type 2/haloperoxidase"/>
    <property type="match status" value="1"/>
</dbReference>
<organism evidence="3 4">
    <name type="scientific">Nocardioides flavescens</name>
    <dbReference type="NCBI Taxonomy" id="2691959"/>
    <lineage>
        <taxon>Bacteria</taxon>
        <taxon>Bacillati</taxon>
        <taxon>Actinomycetota</taxon>
        <taxon>Actinomycetes</taxon>
        <taxon>Propionibacteriales</taxon>
        <taxon>Nocardioidaceae</taxon>
        <taxon>Nocardioides</taxon>
    </lineage>
</organism>
<keyword evidence="1" id="KW-0472">Membrane</keyword>
<accession>A0A6L7EMN9</accession>
<gene>
    <name evidence="3" type="ORF">GRQ65_03490</name>
</gene>
<dbReference type="InterPro" id="IPR000326">
    <property type="entry name" value="PAP2/HPO"/>
</dbReference>
<evidence type="ECO:0000256" key="1">
    <source>
        <dbReference type="SAM" id="Phobius"/>
    </source>
</evidence>
<dbReference type="SMART" id="SM00014">
    <property type="entry name" value="acidPPc"/>
    <property type="match status" value="1"/>
</dbReference>
<keyword evidence="1" id="KW-0812">Transmembrane</keyword>
<name>A0A6L7EMN9_9ACTN</name>
<feature type="domain" description="Phosphatidic acid phosphatase type 2/haloperoxidase" evidence="2">
    <location>
        <begin position="91"/>
        <end position="212"/>
    </location>
</feature>
<comment type="caution">
    <text evidence="3">The sequence shown here is derived from an EMBL/GenBank/DDBJ whole genome shotgun (WGS) entry which is preliminary data.</text>
</comment>
<feature type="transmembrane region" description="Helical" evidence="1">
    <location>
        <begin position="200"/>
        <end position="218"/>
    </location>
</feature>
<dbReference type="Proteomes" id="UP000473325">
    <property type="component" value="Unassembled WGS sequence"/>
</dbReference>